<dbReference type="AlphaFoldDB" id="A0A7G9R3F4"/>
<evidence type="ECO:0008006" key="6">
    <source>
        <dbReference type="Google" id="ProtNLM"/>
    </source>
</evidence>
<dbReference type="RefSeq" id="WP_166102285.1">
    <property type="nucleotide sequence ID" value="NZ_BMMY01000002.1"/>
</dbReference>
<feature type="signal peptide" evidence="3">
    <location>
        <begin position="1"/>
        <end position="25"/>
    </location>
</feature>
<feature type="chain" id="PRO_5039456300" description="DUF4352 domain-containing protein" evidence="3">
    <location>
        <begin position="26"/>
        <end position="197"/>
    </location>
</feature>
<evidence type="ECO:0000256" key="3">
    <source>
        <dbReference type="SAM" id="SignalP"/>
    </source>
</evidence>
<dbReference type="PROSITE" id="PS51257">
    <property type="entry name" value="PROKAR_LIPOPROTEIN"/>
    <property type="match status" value="1"/>
</dbReference>
<protein>
    <recommendedName>
        <fullName evidence="6">DUF4352 domain-containing protein</fullName>
    </recommendedName>
</protein>
<dbReference type="KEGG" id="pei:H9L10_03475"/>
<gene>
    <name evidence="4" type="ORF">H9L10_03475</name>
</gene>
<dbReference type="EMBL" id="CP060712">
    <property type="protein sequence ID" value="QNN50129.1"/>
    <property type="molecule type" value="Genomic_DNA"/>
</dbReference>
<feature type="region of interest" description="Disordered" evidence="2">
    <location>
        <begin position="28"/>
        <end position="73"/>
    </location>
</feature>
<accession>A0A7G9R3F4</accession>
<evidence type="ECO:0000256" key="2">
    <source>
        <dbReference type="SAM" id="MobiDB-lite"/>
    </source>
</evidence>
<reference evidence="4 5" key="1">
    <citation type="submission" date="2020-08" db="EMBL/GenBank/DDBJ databases">
        <title>Genome sequence of Phycicoccus endophyticus JCM 31784T.</title>
        <authorList>
            <person name="Hyun D.-W."/>
            <person name="Bae J.-W."/>
        </authorList>
    </citation>
    <scope>NUCLEOTIDE SEQUENCE [LARGE SCALE GENOMIC DNA]</scope>
    <source>
        <strain evidence="4 5">JCM 31784</strain>
    </source>
</reference>
<dbReference type="Proteomes" id="UP000515976">
    <property type="component" value="Chromosome"/>
</dbReference>
<evidence type="ECO:0000313" key="4">
    <source>
        <dbReference type="EMBL" id="QNN50129.1"/>
    </source>
</evidence>
<proteinExistence type="predicted"/>
<feature type="compositionally biased region" description="Low complexity" evidence="2">
    <location>
        <begin position="33"/>
        <end position="66"/>
    </location>
</feature>
<organism evidence="4 5">
    <name type="scientific">Phycicoccus endophyticus</name>
    <dbReference type="NCBI Taxonomy" id="1690220"/>
    <lineage>
        <taxon>Bacteria</taxon>
        <taxon>Bacillati</taxon>
        <taxon>Actinomycetota</taxon>
        <taxon>Actinomycetes</taxon>
        <taxon>Micrococcales</taxon>
        <taxon>Intrasporangiaceae</taxon>
        <taxon>Phycicoccus</taxon>
    </lineage>
</organism>
<keyword evidence="1 3" id="KW-0732">Signal</keyword>
<keyword evidence="5" id="KW-1185">Reference proteome</keyword>
<dbReference type="InterPro" id="IPR029050">
    <property type="entry name" value="Immunoprotect_excell_Ig-like"/>
</dbReference>
<evidence type="ECO:0000313" key="5">
    <source>
        <dbReference type="Proteomes" id="UP000515976"/>
    </source>
</evidence>
<evidence type="ECO:0000256" key="1">
    <source>
        <dbReference type="ARBA" id="ARBA00022729"/>
    </source>
</evidence>
<dbReference type="Gene3D" id="2.60.40.1240">
    <property type="match status" value="1"/>
</dbReference>
<sequence>MGSRIGRARIHRAVLVGLAAASVAACGGGAENTATEPPSTSTTSEPATAPASASPSVTKTATPSPSGQTVGDTYTDKHVEVTVQQVAIRKRLDFGGRYSGVLVKTCIKSTGDYPYFTLSWDPWTLVDDDAGRYPDTGSSGGSLPTPVYPNGEIDGRWHAGDCVKGWMFFDVPKGVKITTVRYQGGSMDEAVEWTVDP</sequence>
<name>A0A7G9R3F4_9MICO</name>